<keyword evidence="3" id="KW-1185">Reference proteome</keyword>
<evidence type="ECO:0000313" key="2">
    <source>
        <dbReference type="EMBL" id="WMS86937.1"/>
    </source>
</evidence>
<organism evidence="2 3">
    <name type="scientific">Pleionea litopenaei</name>
    <dbReference type="NCBI Taxonomy" id="3070815"/>
    <lineage>
        <taxon>Bacteria</taxon>
        <taxon>Pseudomonadati</taxon>
        <taxon>Pseudomonadota</taxon>
        <taxon>Gammaproteobacteria</taxon>
        <taxon>Oceanospirillales</taxon>
        <taxon>Pleioneaceae</taxon>
        <taxon>Pleionea</taxon>
    </lineage>
</organism>
<accession>A0AA51RSP5</accession>
<keyword evidence="1" id="KW-0732">Signal</keyword>
<proteinExistence type="predicted"/>
<dbReference type="AlphaFoldDB" id="A0AA51RSP5"/>
<reference evidence="2 3" key="1">
    <citation type="submission" date="2023-08" db="EMBL/GenBank/DDBJ databases">
        <title>Pleionea litopenaei sp. nov., isolated from stomach of juvenile Litopenaeus vannamei.</title>
        <authorList>
            <person name="Rho A.M."/>
            <person name="Hwang C.Y."/>
        </authorList>
    </citation>
    <scope>NUCLEOTIDE SEQUENCE [LARGE SCALE GENOMIC DNA]</scope>
    <source>
        <strain evidence="2 3">HL-JVS1</strain>
    </source>
</reference>
<evidence type="ECO:0000256" key="1">
    <source>
        <dbReference type="SAM" id="SignalP"/>
    </source>
</evidence>
<dbReference type="InterPro" id="IPR026387">
    <property type="entry name" value="OMP_w_GlyGly"/>
</dbReference>
<feature type="signal peptide" evidence="1">
    <location>
        <begin position="1"/>
        <end position="20"/>
    </location>
</feature>
<dbReference type="EMBL" id="CP133548">
    <property type="protein sequence ID" value="WMS86937.1"/>
    <property type="molecule type" value="Genomic_DNA"/>
</dbReference>
<feature type="chain" id="PRO_5041459465" evidence="1">
    <location>
        <begin position="21"/>
        <end position="246"/>
    </location>
</feature>
<dbReference type="NCBIfam" id="TIGR04219">
    <property type="entry name" value="OMP_w_GlyGly"/>
    <property type="match status" value="1"/>
</dbReference>
<protein>
    <submittedName>
        <fullName evidence="2">TIGR04219 family outer membrane beta-barrel protein</fullName>
    </submittedName>
</protein>
<dbReference type="Proteomes" id="UP001239782">
    <property type="component" value="Chromosome"/>
</dbReference>
<evidence type="ECO:0000313" key="3">
    <source>
        <dbReference type="Proteomes" id="UP001239782"/>
    </source>
</evidence>
<sequence length="246" mass="26979">MKKQLSVLAIASLFSLATQADMLGVYAGYGHWKPDFKGTIANGSTQSLDFDSNINVDDDNQSTLYIAFEHPIPVIPNIRVADQDMSSSGSGTFTGTFGGQAFAGDVDTDFDLSHRDYTLYYEILDNWVNLDLGLTGRKFDGYVRVTDANNAANEAYETFNETLPMLYGKARFDLPLTGLSLSATLNYISHSGNTVTDTAFVLGYETSFGLGIEGGVRNFSLELDDEDDFTSDLEFDGVFVNATYHF</sequence>
<dbReference type="KEGG" id="plei:Q9312_17105"/>
<gene>
    <name evidence="2" type="ORF">Q9312_17105</name>
</gene>
<name>A0AA51RSP5_9GAMM</name>
<dbReference type="RefSeq" id="WP_309202073.1">
    <property type="nucleotide sequence ID" value="NZ_CP133548.1"/>
</dbReference>